<dbReference type="GO" id="GO:0003677">
    <property type="term" value="F:DNA binding"/>
    <property type="evidence" value="ECO:0007669"/>
    <property type="project" value="InterPro"/>
</dbReference>
<dbReference type="Pfam" id="PF01548">
    <property type="entry name" value="DEDD_Tnp_IS110"/>
    <property type="match status" value="1"/>
</dbReference>
<dbReference type="InterPro" id="IPR047650">
    <property type="entry name" value="Transpos_IS110"/>
</dbReference>
<protein>
    <submittedName>
        <fullName evidence="3">Transposase</fullName>
    </submittedName>
</protein>
<dbReference type="GO" id="GO:0004803">
    <property type="term" value="F:transposase activity"/>
    <property type="evidence" value="ECO:0007669"/>
    <property type="project" value="InterPro"/>
</dbReference>
<dbReference type="PANTHER" id="PTHR33055:SF15">
    <property type="entry name" value="TRANSPOSASE-RELATED"/>
    <property type="match status" value="1"/>
</dbReference>
<organism evidence="3 4">
    <name type="scientific">Flavobacterium micromati</name>
    <dbReference type="NCBI Taxonomy" id="229205"/>
    <lineage>
        <taxon>Bacteria</taxon>
        <taxon>Pseudomonadati</taxon>
        <taxon>Bacteroidota</taxon>
        <taxon>Flavobacteriia</taxon>
        <taxon>Flavobacteriales</taxon>
        <taxon>Flavobacteriaceae</taxon>
        <taxon>Flavobacterium</taxon>
    </lineage>
</organism>
<proteinExistence type="predicted"/>
<keyword evidence="4" id="KW-1185">Reference proteome</keyword>
<dbReference type="OrthoDB" id="964423at2"/>
<feature type="domain" description="Transposase IS110-like N-terminal" evidence="1">
    <location>
        <begin position="13"/>
        <end position="157"/>
    </location>
</feature>
<dbReference type="Pfam" id="PF02371">
    <property type="entry name" value="Transposase_20"/>
    <property type="match status" value="1"/>
</dbReference>
<dbReference type="EMBL" id="FQWF01000007">
    <property type="protein sequence ID" value="SHG54065.1"/>
    <property type="molecule type" value="Genomic_DNA"/>
</dbReference>
<dbReference type="STRING" id="229205.SAMN05444372_10718"/>
<feature type="domain" description="Transposase IS116/IS110/IS902 C-terminal" evidence="2">
    <location>
        <begin position="228"/>
        <end position="313"/>
    </location>
</feature>
<reference evidence="4" key="1">
    <citation type="submission" date="2016-11" db="EMBL/GenBank/DDBJ databases">
        <authorList>
            <person name="Varghese N."/>
            <person name="Submissions S."/>
        </authorList>
    </citation>
    <scope>NUCLEOTIDE SEQUENCE [LARGE SCALE GENOMIC DNA]</scope>
    <source>
        <strain evidence="4">DSM 17659</strain>
    </source>
</reference>
<dbReference type="PANTHER" id="PTHR33055">
    <property type="entry name" value="TRANSPOSASE FOR INSERTION SEQUENCE ELEMENT IS1111A"/>
    <property type="match status" value="1"/>
</dbReference>
<dbReference type="InterPro" id="IPR003346">
    <property type="entry name" value="Transposase_20"/>
</dbReference>
<evidence type="ECO:0000313" key="3">
    <source>
        <dbReference type="EMBL" id="SHG54065.1"/>
    </source>
</evidence>
<dbReference type="AlphaFoldDB" id="A0A1M5KMT8"/>
<dbReference type="Proteomes" id="UP000184020">
    <property type="component" value="Unassembled WGS sequence"/>
</dbReference>
<dbReference type="GO" id="GO:0006313">
    <property type="term" value="P:DNA transposition"/>
    <property type="evidence" value="ECO:0007669"/>
    <property type="project" value="InterPro"/>
</dbReference>
<evidence type="ECO:0000259" key="1">
    <source>
        <dbReference type="Pfam" id="PF01548"/>
    </source>
</evidence>
<sequence>MSIQITTSPKVYIGLDIHKKTWTVSIQTDLFFHKTYSMPSKSCDLEQYVTNNFHNHDIYLVYEVGCCGFSVARYFLNLGWNVLVFNPADVKTGNKERYQKTDALDAKNLSNQLKSGTLKGINIPTEVEDQFTSLARHRTQVTKKLRTTKLHIKSLLLFHAVEVPVEYDNSNWSNGFIEWLEKVKFSTTCGDLALQGKIRMYKFVKSEYLEIANQMRAYCRKSHKEDYNLLKSIPGIGGYLASVIIAECGDLRRFNTEGQFASFVGIVPGIHISGGSEKCLGITPRSRSQLRSYLIEAAWMAVRKDLEMQQYYRKHQGKNVKSIIVKVAHKMTRRILAVVKTQTPYKINKNIISEKSIV</sequence>
<evidence type="ECO:0000259" key="2">
    <source>
        <dbReference type="Pfam" id="PF02371"/>
    </source>
</evidence>
<dbReference type="NCBIfam" id="NF033542">
    <property type="entry name" value="transpos_IS110"/>
    <property type="match status" value="1"/>
</dbReference>
<dbReference type="RefSeq" id="WP_073019202.1">
    <property type="nucleotide sequence ID" value="NZ_FQWF01000007.1"/>
</dbReference>
<gene>
    <name evidence="3" type="ORF">SAMN05444372_10718</name>
</gene>
<dbReference type="InterPro" id="IPR002525">
    <property type="entry name" value="Transp_IS110-like_N"/>
</dbReference>
<accession>A0A1M5KMT8</accession>
<name>A0A1M5KMT8_9FLAO</name>
<evidence type="ECO:0000313" key="4">
    <source>
        <dbReference type="Proteomes" id="UP000184020"/>
    </source>
</evidence>